<evidence type="ECO:0000259" key="2">
    <source>
        <dbReference type="Pfam" id="PF00149"/>
    </source>
</evidence>
<dbReference type="PANTHER" id="PTHR30337:SF0">
    <property type="entry name" value="NUCLEASE SBCCD SUBUNIT D"/>
    <property type="match status" value="1"/>
</dbReference>
<keyword evidence="1" id="KW-0378">Hydrolase</keyword>
<comment type="caution">
    <text evidence="3">The sequence shown here is derived from an EMBL/GenBank/DDBJ whole genome shotgun (WGS) entry which is preliminary data.</text>
</comment>
<dbReference type="PANTHER" id="PTHR30337">
    <property type="entry name" value="COMPONENT OF ATP-DEPENDENT DSDNA EXONUCLEASE"/>
    <property type="match status" value="1"/>
</dbReference>
<protein>
    <recommendedName>
        <fullName evidence="1">Nuclease SbcCD subunit D</fullName>
    </recommendedName>
</protein>
<proteinExistence type="inferred from homology"/>
<name>A0ABW3CDC6_9ACTN</name>
<keyword evidence="4" id="KW-1185">Reference proteome</keyword>
<dbReference type="InterPro" id="IPR050535">
    <property type="entry name" value="DNA_Repair-Maintenance_Comp"/>
</dbReference>
<sequence>MRILHTSDWHLGRSFHREGLMEAQAGFVDHLVETVRAERVDCVLISGDVYDRALPALEAVRLCDEALVRLGELTRVVLIAGNHDSVQRL</sequence>
<keyword evidence="1" id="KW-0540">Nuclease</keyword>
<dbReference type="GO" id="GO:0004527">
    <property type="term" value="F:exonuclease activity"/>
    <property type="evidence" value="ECO:0007669"/>
    <property type="project" value="UniProtKB-KW"/>
</dbReference>
<keyword evidence="1" id="KW-0255">Endonuclease</keyword>
<feature type="domain" description="Calcineurin-like phosphoesterase" evidence="2">
    <location>
        <begin position="1"/>
        <end position="85"/>
    </location>
</feature>
<dbReference type="NCBIfam" id="TIGR00619">
    <property type="entry name" value="sbcd"/>
    <property type="match status" value="1"/>
</dbReference>
<accession>A0ABW3CDC6</accession>
<reference evidence="4" key="1">
    <citation type="journal article" date="2019" name="Int. J. Syst. Evol. Microbiol.">
        <title>The Global Catalogue of Microorganisms (GCM) 10K type strain sequencing project: providing services to taxonomists for standard genome sequencing and annotation.</title>
        <authorList>
            <consortium name="The Broad Institute Genomics Platform"/>
            <consortium name="The Broad Institute Genome Sequencing Center for Infectious Disease"/>
            <person name="Wu L."/>
            <person name="Ma J."/>
        </authorList>
    </citation>
    <scope>NUCLEOTIDE SEQUENCE [LARGE SCALE GENOMIC DNA]</scope>
    <source>
        <strain evidence="4">JCM 31696</strain>
    </source>
</reference>
<feature type="non-terminal residue" evidence="3">
    <location>
        <position position="89"/>
    </location>
</feature>
<evidence type="ECO:0000313" key="3">
    <source>
        <dbReference type="EMBL" id="MFD0851688.1"/>
    </source>
</evidence>
<gene>
    <name evidence="1" type="primary">sbcD</name>
    <name evidence="3" type="ORF">ACFQ07_05630</name>
</gene>
<dbReference type="InterPro" id="IPR004843">
    <property type="entry name" value="Calcineurin-like_PHP"/>
</dbReference>
<dbReference type="SUPFAM" id="SSF56300">
    <property type="entry name" value="Metallo-dependent phosphatases"/>
    <property type="match status" value="1"/>
</dbReference>
<dbReference type="Pfam" id="PF00149">
    <property type="entry name" value="Metallophos"/>
    <property type="match status" value="1"/>
</dbReference>
<comment type="similarity">
    <text evidence="1">Belongs to the SbcD family.</text>
</comment>
<dbReference type="Proteomes" id="UP001597083">
    <property type="component" value="Unassembled WGS sequence"/>
</dbReference>
<comment type="subunit">
    <text evidence="1">Heterodimer of SbcC and SbcD.</text>
</comment>
<dbReference type="EMBL" id="JBHTIR010000694">
    <property type="protein sequence ID" value="MFD0851688.1"/>
    <property type="molecule type" value="Genomic_DNA"/>
</dbReference>
<dbReference type="InterPro" id="IPR004593">
    <property type="entry name" value="SbcD"/>
</dbReference>
<evidence type="ECO:0000313" key="4">
    <source>
        <dbReference type="Proteomes" id="UP001597083"/>
    </source>
</evidence>
<keyword evidence="1 3" id="KW-0269">Exonuclease</keyword>
<dbReference type="InterPro" id="IPR029052">
    <property type="entry name" value="Metallo-depent_PP-like"/>
</dbReference>
<organism evidence="3 4">
    <name type="scientific">Actinomadura adrarensis</name>
    <dbReference type="NCBI Taxonomy" id="1819600"/>
    <lineage>
        <taxon>Bacteria</taxon>
        <taxon>Bacillati</taxon>
        <taxon>Actinomycetota</taxon>
        <taxon>Actinomycetes</taxon>
        <taxon>Streptosporangiales</taxon>
        <taxon>Thermomonosporaceae</taxon>
        <taxon>Actinomadura</taxon>
    </lineage>
</organism>
<keyword evidence="1" id="KW-0235">DNA replication</keyword>
<evidence type="ECO:0000256" key="1">
    <source>
        <dbReference type="RuleBase" id="RU363069"/>
    </source>
</evidence>
<keyword evidence="1" id="KW-0233">DNA recombination</keyword>
<comment type="function">
    <text evidence="1">SbcCD cleaves DNA hairpin structures. These structures can inhibit DNA replication and are intermediates in certain DNA recombination reactions. The complex acts as a 3'-&gt;5' double strand exonuclease that can open hairpins. It also has a 5' single-strand endonuclease activity.</text>
</comment>
<dbReference type="Gene3D" id="3.60.21.10">
    <property type="match status" value="1"/>
</dbReference>